<keyword evidence="1" id="KW-1133">Transmembrane helix</keyword>
<evidence type="ECO:0000256" key="1">
    <source>
        <dbReference type="SAM" id="Phobius"/>
    </source>
</evidence>
<dbReference type="GO" id="GO:0005886">
    <property type="term" value="C:plasma membrane"/>
    <property type="evidence" value="ECO:0007669"/>
    <property type="project" value="TreeGrafter"/>
</dbReference>
<dbReference type="KEGG" id="jeh:EJN90_05375"/>
<feature type="transmembrane region" description="Helical" evidence="1">
    <location>
        <begin position="311"/>
        <end position="336"/>
    </location>
</feature>
<feature type="transmembrane region" description="Helical" evidence="1">
    <location>
        <begin position="28"/>
        <end position="44"/>
    </location>
</feature>
<evidence type="ECO:0000259" key="2">
    <source>
        <dbReference type="Pfam" id="PF02698"/>
    </source>
</evidence>
<evidence type="ECO:0000313" key="3">
    <source>
        <dbReference type="EMBL" id="AZP04145.1"/>
    </source>
</evidence>
<dbReference type="PANTHER" id="PTHR30336">
    <property type="entry name" value="INNER MEMBRANE PROTEIN, PROBABLE PERMEASE"/>
    <property type="match status" value="1"/>
</dbReference>
<dbReference type="Pfam" id="PF02698">
    <property type="entry name" value="DUF218"/>
    <property type="match status" value="1"/>
</dbReference>
<organism evidence="3 4">
    <name type="scientific">Jeotgalibaca ciconiae</name>
    <dbReference type="NCBI Taxonomy" id="2496265"/>
    <lineage>
        <taxon>Bacteria</taxon>
        <taxon>Bacillati</taxon>
        <taxon>Bacillota</taxon>
        <taxon>Bacilli</taxon>
        <taxon>Lactobacillales</taxon>
        <taxon>Carnobacteriaceae</taxon>
        <taxon>Jeotgalibaca</taxon>
    </lineage>
</organism>
<dbReference type="GO" id="GO:0043164">
    <property type="term" value="P:Gram-negative-bacterium-type cell wall biogenesis"/>
    <property type="evidence" value="ECO:0007669"/>
    <property type="project" value="TreeGrafter"/>
</dbReference>
<reference evidence="4" key="1">
    <citation type="submission" date="2018-12" db="EMBL/GenBank/DDBJ databases">
        <title>Complete genome sequencing of Jeotgalibaca sp. H21T32.</title>
        <authorList>
            <person name="Bae J.-W."/>
            <person name="Lee S.-Y."/>
        </authorList>
    </citation>
    <scope>NUCLEOTIDE SEQUENCE [LARGE SCALE GENOMIC DNA]</scope>
    <source>
        <strain evidence="4">H21T32</strain>
    </source>
</reference>
<feature type="transmembrane region" description="Helical" evidence="1">
    <location>
        <begin position="97"/>
        <end position="119"/>
    </location>
</feature>
<feature type="transmembrane region" description="Helical" evidence="1">
    <location>
        <begin position="64"/>
        <end position="85"/>
    </location>
</feature>
<keyword evidence="1" id="KW-0812">Transmembrane</keyword>
<dbReference type="Proteomes" id="UP000273326">
    <property type="component" value="Chromosome"/>
</dbReference>
<sequence length="337" mass="38745">MIFYVFSMLSLFAFIMLSLKQKHSQGKIIFLFGAGLAVFFGIIQRRAMPMESVVVRWAILFMKFIYSVAPYFLGLFSMITLVHAVQRLQKRRKSRKYLALVALSFLLLFLVVIVIWNKFTIQLRWIHSLEYLLAYVLIYMVFSFLLFVISVIIHQFKQIQLSQDYLIVLGTGILPDGTVSKILQYRLDKALSFYKKQKEQGEEPVTLIVSGGKGPDAPQSEAEVMKQYLIQKGMDPQNIIAEMNSVNTHQNFLFSKNIITKKKIGDKGVFVTNSFHILRSSLYARQLGVDAIGIGAKTPWHYLPYALVREYIALLLIYRHFHIATALLFLGIALILR</sequence>
<dbReference type="AlphaFoldDB" id="A0A3S9H9X4"/>
<dbReference type="Gene3D" id="3.40.50.620">
    <property type="entry name" value="HUPs"/>
    <property type="match status" value="1"/>
</dbReference>
<keyword evidence="4" id="KW-1185">Reference proteome</keyword>
<dbReference type="CDD" id="cd06259">
    <property type="entry name" value="YdcF-like"/>
    <property type="match status" value="1"/>
</dbReference>
<dbReference type="InterPro" id="IPR014729">
    <property type="entry name" value="Rossmann-like_a/b/a_fold"/>
</dbReference>
<name>A0A3S9H9X4_9LACT</name>
<dbReference type="InterPro" id="IPR003848">
    <property type="entry name" value="DUF218"/>
</dbReference>
<feature type="transmembrane region" description="Helical" evidence="1">
    <location>
        <begin position="131"/>
        <end position="153"/>
    </location>
</feature>
<keyword evidence="1" id="KW-0472">Membrane</keyword>
<protein>
    <submittedName>
        <fullName evidence="3">YdcF family protein</fullName>
    </submittedName>
</protein>
<proteinExistence type="predicted"/>
<dbReference type="GO" id="GO:0000270">
    <property type="term" value="P:peptidoglycan metabolic process"/>
    <property type="evidence" value="ECO:0007669"/>
    <property type="project" value="TreeGrafter"/>
</dbReference>
<dbReference type="OrthoDB" id="9782395at2"/>
<gene>
    <name evidence="3" type="ORF">EJN90_05375</name>
</gene>
<accession>A0A3S9H9X4</accession>
<dbReference type="PANTHER" id="PTHR30336:SF18">
    <property type="entry name" value="MEMBRANE PROTEIN"/>
    <property type="match status" value="1"/>
</dbReference>
<dbReference type="RefSeq" id="WP_126109274.1">
    <property type="nucleotide sequence ID" value="NZ_CP034465.1"/>
</dbReference>
<feature type="domain" description="DUF218" evidence="2">
    <location>
        <begin position="164"/>
        <end position="312"/>
    </location>
</feature>
<dbReference type="EMBL" id="CP034465">
    <property type="protein sequence ID" value="AZP04145.1"/>
    <property type="molecule type" value="Genomic_DNA"/>
</dbReference>
<feature type="transmembrane region" description="Helical" evidence="1">
    <location>
        <begin position="6"/>
        <end position="21"/>
    </location>
</feature>
<evidence type="ECO:0000313" key="4">
    <source>
        <dbReference type="Proteomes" id="UP000273326"/>
    </source>
</evidence>
<dbReference type="InterPro" id="IPR051599">
    <property type="entry name" value="Cell_Envelope_Assoc"/>
</dbReference>